<feature type="domain" description="Glycosyltransferase subfamily 4-like N-terminal" evidence="2">
    <location>
        <begin position="2"/>
        <end position="127"/>
    </location>
</feature>
<dbReference type="InterPro" id="IPR028098">
    <property type="entry name" value="Glyco_trans_4-like_N"/>
</dbReference>
<dbReference type="Pfam" id="PF00534">
    <property type="entry name" value="Glycos_transf_1"/>
    <property type="match status" value="1"/>
</dbReference>
<name>A0A136Q4Y0_9FIRM</name>
<gene>
    <name evidence="3" type="ORF">HMPREF3293_01470</name>
</gene>
<dbReference type="AlphaFoldDB" id="A0A136Q4Y0"/>
<feature type="domain" description="Glycosyl transferase family 1" evidence="1">
    <location>
        <begin position="169"/>
        <end position="327"/>
    </location>
</feature>
<dbReference type="KEGG" id="cmiu:B1H56_11840"/>
<dbReference type="Proteomes" id="UP000070366">
    <property type="component" value="Unassembled WGS sequence"/>
</dbReference>
<dbReference type="InterPro" id="IPR001296">
    <property type="entry name" value="Glyco_trans_1"/>
</dbReference>
<reference evidence="3 4" key="1">
    <citation type="submission" date="2016-02" db="EMBL/GenBank/DDBJ databases">
        <authorList>
            <person name="Wen L."/>
            <person name="He K."/>
            <person name="Yang H."/>
        </authorList>
    </citation>
    <scope>NUCLEOTIDE SEQUENCE [LARGE SCALE GENOMIC DNA]</scope>
    <source>
        <strain evidence="3 4">DSM 22607</strain>
    </source>
</reference>
<keyword evidence="4" id="KW-1185">Reference proteome</keyword>
<keyword evidence="3" id="KW-0808">Transferase</keyword>
<evidence type="ECO:0000259" key="2">
    <source>
        <dbReference type="Pfam" id="PF13477"/>
    </source>
</evidence>
<dbReference type="GO" id="GO:0016757">
    <property type="term" value="F:glycosyltransferase activity"/>
    <property type="evidence" value="ECO:0007669"/>
    <property type="project" value="InterPro"/>
</dbReference>
<dbReference type="OrthoDB" id="9810929at2"/>
<comment type="caution">
    <text evidence="3">The sequence shown here is derived from an EMBL/GenBank/DDBJ whole genome shotgun (WGS) entry which is preliminary data.</text>
</comment>
<dbReference type="PANTHER" id="PTHR45947">
    <property type="entry name" value="SULFOQUINOVOSYL TRANSFERASE SQD2"/>
    <property type="match status" value="1"/>
</dbReference>
<dbReference type="Gene3D" id="3.40.50.2000">
    <property type="entry name" value="Glycogen Phosphorylase B"/>
    <property type="match status" value="2"/>
</dbReference>
<evidence type="ECO:0000313" key="4">
    <source>
        <dbReference type="Proteomes" id="UP000070366"/>
    </source>
</evidence>
<sequence length="356" mass="37946">MKIAFLAAANSPHTIKWANTLAEDHDVTVFSLPEQKDEQGELSEKVTVKYLPFTTAQGGYKKNAAQVKSELASGGFGVVNAFGATTYGVLAAKAKAPNVLLTVLGPDVYEGVDRGGKGLVKKSVKHASGVLAAAPNVITRVQSVYKKDQQYFVAPFGVDTEVFKKIGAEKPEDAMCFGSLKALEYGNGVDLVMDAFAKYLEKTTGAATLKIVGTGSLENSLKQKAQSLGIADKVEFTGYVKNADIPAMLGTMDATVQMGSAEAFGVPGIESMACEVPVVASDTVGASEYILNGVTGYLVKVGNVDRCCDCMMELRNKAAREHMGELARGDIKEEYELRDCKAKYEHALRAVGSRVM</sequence>
<evidence type="ECO:0000259" key="1">
    <source>
        <dbReference type="Pfam" id="PF00534"/>
    </source>
</evidence>
<dbReference type="InterPro" id="IPR050194">
    <property type="entry name" value="Glycosyltransferase_grp1"/>
</dbReference>
<proteinExistence type="predicted"/>
<protein>
    <submittedName>
        <fullName evidence="3">Glycosyltransferase, group 1 family protein</fullName>
    </submittedName>
</protein>
<dbReference type="PANTHER" id="PTHR45947:SF3">
    <property type="entry name" value="SULFOQUINOVOSYL TRANSFERASE SQD2"/>
    <property type="match status" value="1"/>
</dbReference>
<dbReference type="SUPFAM" id="SSF53756">
    <property type="entry name" value="UDP-Glycosyltransferase/glycogen phosphorylase"/>
    <property type="match status" value="1"/>
</dbReference>
<accession>A0A136Q4Y0</accession>
<organism evidence="3 4">
    <name type="scientific">Christensenella minuta</name>
    <dbReference type="NCBI Taxonomy" id="626937"/>
    <lineage>
        <taxon>Bacteria</taxon>
        <taxon>Bacillati</taxon>
        <taxon>Bacillota</taxon>
        <taxon>Clostridia</taxon>
        <taxon>Christensenellales</taxon>
        <taxon>Christensenellaceae</taxon>
        <taxon>Christensenella</taxon>
    </lineage>
</organism>
<evidence type="ECO:0000313" key="3">
    <source>
        <dbReference type="EMBL" id="KXK65748.1"/>
    </source>
</evidence>
<dbReference type="EMBL" id="LSZW01000057">
    <property type="protein sequence ID" value="KXK65748.1"/>
    <property type="molecule type" value="Genomic_DNA"/>
</dbReference>
<dbReference type="STRING" id="626937.HMPREF3293_01470"/>
<dbReference type="RefSeq" id="WP_066520755.1">
    <property type="nucleotide sequence ID" value="NZ_CABMOF010000004.1"/>
</dbReference>
<dbReference type="Pfam" id="PF13477">
    <property type="entry name" value="Glyco_trans_4_2"/>
    <property type="match status" value="1"/>
</dbReference>